<reference evidence="2" key="1">
    <citation type="submission" date="2018-11" db="EMBL/GenBank/DDBJ databases">
        <authorList>
            <consortium name="Pathogen Informatics"/>
        </authorList>
    </citation>
    <scope>NUCLEOTIDE SEQUENCE</scope>
</reference>
<organism evidence="2 3">
    <name type="scientific">Protopolystoma xenopodis</name>
    <dbReference type="NCBI Taxonomy" id="117903"/>
    <lineage>
        <taxon>Eukaryota</taxon>
        <taxon>Metazoa</taxon>
        <taxon>Spiralia</taxon>
        <taxon>Lophotrochozoa</taxon>
        <taxon>Platyhelminthes</taxon>
        <taxon>Monogenea</taxon>
        <taxon>Polyopisthocotylea</taxon>
        <taxon>Polystomatidea</taxon>
        <taxon>Polystomatidae</taxon>
        <taxon>Protopolystoma</taxon>
    </lineage>
</organism>
<feature type="compositionally biased region" description="Polar residues" evidence="1">
    <location>
        <begin position="190"/>
        <end position="214"/>
    </location>
</feature>
<feature type="region of interest" description="Disordered" evidence="1">
    <location>
        <begin position="1"/>
        <end position="52"/>
    </location>
</feature>
<feature type="compositionally biased region" description="Low complexity" evidence="1">
    <location>
        <begin position="152"/>
        <end position="169"/>
    </location>
</feature>
<evidence type="ECO:0000313" key="2">
    <source>
        <dbReference type="EMBL" id="VEL09843.1"/>
    </source>
</evidence>
<feature type="region of interest" description="Disordered" evidence="1">
    <location>
        <begin position="152"/>
        <end position="228"/>
    </location>
</feature>
<proteinExistence type="predicted"/>
<dbReference type="EMBL" id="CAAALY010007383">
    <property type="protein sequence ID" value="VEL09843.1"/>
    <property type="molecule type" value="Genomic_DNA"/>
</dbReference>
<sequence>MQYPSILVSTGGSRASSSVSGNENSPSHRTPPGLPVASRLLQGLGQPANSLTNAQHLPSQRLAAAITPGTRLGYKSASPANVTTTGALAQPTGGFLVRGRLKTAFSSFRRVSSTALQPSPPPAADDIASDQVNCLTGQTKANRPVQSINATAGSSFASGFPSPSSSTGPETAISTGQSAPKLPTGIPGPGSNTSSAKARQAPSSVGSKGTSTGATCGLRRPSPVPARR</sequence>
<name>A0A3S4ZF28_9PLAT</name>
<keyword evidence="3" id="KW-1185">Reference proteome</keyword>
<evidence type="ECO:0000313" key="3">
    <source>
        <dbReference type="Proteomes" id="UP000784294"/>
    </source>
</evidence>
<dbReference type="AlphaFoldDB" id="A0A3S4ZF28"/>
<evidence type="ECO:0000256" key="1">
    <source>
        <dbReference type="SAM" id="MobiDB-lite"/>
    </source>
</evidence>
<gene>
    <name evidence="2" type="ORF">PXEA_LOCUS3283</name>
</gene>
<dbReference type="Proteomes" id="UP000784294">
    <property type="component" value="Unassembled WGS sequence"/>
</dbReference>
<comment type="caution">
    <text evidence="2">The sequence shown here is derived from an EMBL/GenBank/DDBJ whole genome shotgun (WGS) entry which is preliminary data.</text>
</comment>
<accession>A0A3S4ZF28</accession>
<protein>
    <submittedName>
        <fullName evidence="2">Uncharacterized protein</fullName>
    </submittedName>
</protein>
<feature type="compositionally biased region" description="Low complexity" evidence="1">
    <location>
        <begin position="9"/>
        <end position="27"/>
    </location>
</feature>